<sequence length="266" mass="29584">MTRTLSFPWSNTMRPLNVLSLFILLFPWLFIRVGGAAEPVTPAPTRIAVYYNVRAPYVVSKPDGTISGLTGTPTTQAFHAAHIPVAWVQMPSNRQLMAIEENLSPACSVGWFKNAERVRFAKFTKPIYRDRPTIGLINTASTIPRPPIALAALLQNTQLRVLIKEGYSYGPYVDRLLQKSKAVPVPTSMDNLVMVRMVALRHADMMFAAEEEAAVLLQQSGIDAARFRILHFTDMPDGEQRYLLCSRAVPDQVIRSLNAVIPPLAP</sequence>
<accession>A0A4R7BBS8</accession>
<dbReference type="Proteomes" id="UP000295611">
    <property type="component" value="Unassembled WGS sequence"/>
</dbReference>
<dbReference type="AlphaFoldDB" id="A0A4R7BBS8"/>
<keyword evidence="2" id="KW-1185">Reference proteome</keyword>
<name>A0A4R7BBS8_9NEIS</name>
<dbReference type="Gene3D" id="3.40.190.10">
    <property type="entry name" value="Periplasmic binding protein-like II"/>
    <property type="match status" value="2"/>
</dbReference>
<comment type="caution">
    <text evidence="1">The sequence shown here is derived from an EMBL/GenBank/DDBJ whole genome shotgun (WGS) entry which is preliminary data.</text>
</comment>
<dbReference type="EMBL" id="SNZP01000002">
    <property type="protein sequence ID" value="TDR82113.1"/>
    <property type="molecule type" value="Genomic_DNA"/>
</dbReference>
<evidence type="ECO:0000313" key="2">
    <source>
        <dbReference type="Proteomes" id="UP000295611"/>
    </source>
</evidence>
<gene>
    <name evidence="1" type="ORF">DFP86_102227</name>
</gene>
<evidence type="ECO:0000313" key="1">
    <source>
        <dbReference type="EMBL" id="TDR82113.1"/>
    </source>
</evidence>
<dbReference type="OrthoDB" id="5456414at2"/>
<protein>
    <submittedName>
        <fullName evidence="1">Polar amino acid transport system substrate-binding protein</fullName>
    </submittedName>
</protein>
<organism evidence="1 2">
    <name type="scientific">Paludibacterium purpuratum</name>
    <dbReference type="NCBI Taxonomy" id="1144873"/>
    <lineage>
        <taxon>Bacteria</taxon>
        <taxon>Pseudomonadati</taxon>
        <taxon>Pseudomonadota</taxon>
        <taxon>Betaproteobacteria</taxon>
        <taxon>Neisseriales</taxon>
        <taxon>Chromobacteriaceae</taxon>
        <taxon>Paludibacterium</taxon>
    </lineage>
</organism>
<dbReference type="RefSeq" id="WP_133678546.1">
    <property type="nucleotide sequence ID" value="NZ_SNZP01000002.1"/>
</dbReference>
<dbReference type="SUPFAM" id="SSF53850">
    <property type="entry name" value="Periplasmic binding protein-like II"/>
    <property type="match status" value="1"/>
</dbReference>
<reference evidence="1 2" key="1">
    <citation type="submission" date="2019-03" db="EMBL/GenBank/DDBJ databases">
        <title>Genomic Encyclopedia of Type Strains, Phase III (KMG-III): the genomes of soil and plant-associated and newly described type strains.</title>
        <authorList>
            <person name="Whitman W."/>
        </authorList>
    </citation>
    <scope>NUCLEOTIDE SEQUENCE [LARGE SCALE GENOMIC DNA]</scope>
    <source>
        <strain evidence="1 2">CECT 8976</strain>
    </source>
</reference>
<proteinExistence type="predicted"/>